<evidence type="ECO:0000256" key="1">
    <source>
        <dbReference type="SAM" id="MobiDB-lite"/>
    </source>
</evidence>
<feature type="compositionally biased region" description="Low complexity" evidence="1">
    <location>
        <begin position="332"/>
        <end position="345"/>
    </location>
</feature>
<dbReference type="InterPro" id="IPR045882">
    <property type="entry name" value="GPT1/2"/>
</dbReference>
<feature type="region of interest" description="Disordered" evidence="1">
    <location>
        <begin position="841"/>
        <end position="873"/>
    </location>
</feature>
<proteinExistence type="predicted"/>
<feature type="compositionally biased region" description="Basic and acidic residues" evidence="1">
    <location>
        <begin position="850"/>
        <end position="873"/>
    </location>
</feature>
<evidence type="ECO:0000313" key="2">
    <source>
        <dbReference type="EMBL" id="KFK27546.1"/>
    </source>
</evidence>
<dbReference type="eggNOG" id="ENOG502RDVU">
    <property type="taxonomic scope" value="Eukaryota"/>
</dbReference>
<feature type="compositionally biased region" description="Low complexity" evidence="1">
    <location>
        <begin position="193"/>
        <end position="207"/>
    </location>
</feature>
<protein>
    <submittedName>
        <fullName evidence="2">Uncharacterized protein</fullName>
    </submittedName>
</protein>
<feature type="region of interest" description="Disordered" evidence="1">
    <location>
        <begin position="1187"/>
        <end position="1236"/>
    </location>
</feature>
<feature type="compositionally biased region" description="Low complexity" evidence="1">
    <location>
        <begin position="1133"/>
        <end position="1142"/>
    </location>
</feature>
<sequence length="1236" mass="134002">MEKDLLDISGEDEDNWLLKSTSKKGVTFAGREMSYMDCLPLQIPKSNRPPFSPIGGVKGSNNMEQLSASVNTDSVGKENIGGIKFELPKLSVERQQMKKKKKNAGFNLRKSLAWDRAFSTEEGVLDPVELSKITGNACQTGGDLLPPIQEESMSASKCTSVSPGLRALEENLFNDLPVKSKSREKKKVSGMLSKYASPSKAQSSSAQRKVIPAQDLRSSTKRSGCPRPPPPSSLKRPANVHTTTPQGRELSISKVSTTKSDQHTVANNTKRTTQNPSKPKQSQPTQSKNSHRSLGSVSFSNSTSSTKNKTKSSLASKSSIPKPSFKQTRTNVVSKSSEVPSVSNSQHFVAGKSNVGPKTTTDVAMLSHTSNFSNSNVNTIGTSLAQSSCSRVGNTQSAVSRLGKPSGLRAPSPSIGYFSQSESQPSHSGGDKDSQLTRTSFIPTYKKTQVAEKVPCVTSKSATGNIDSLGPAAGFSSKSILPRPSQVRVKSTREVESKVSSCSLSSRVNETVQHPCIIQGDTRKLVLDDVAICTSEKVFIANCEEFQSNSELPPLDCPNNVEDGNRDEKRKTCCSVEEHNVLLLKHGPTFKDPMDSPVQGPSGDELALINDCSELKGSNPGEKGICVTNDFKGDVDALDVHGQSLIRYVPGNEDEIGLFLSGEKAVLVVDHSTENVAMQPQALDSFTAVPTLLEDFASENQFGNRESVCIPSGPGEAPKCVQSPCNHPVENAESNSILCSHNTVCDGQAVLETEKIAEVSNIIETNCETICIGPLPDCKYWLRESEEQQFSCQSILEGKEGSHDLDVFPRNERADKDDGLDMQIDDFTGTPDAEQNIEQVSSRMPSSAEVRMEDIPLESSHKPSSEKLTSEKHKQYNCSSVANTSYVKADQIMKQSDQFGASNDCSPAKDVSGAVFSYSNEEFEDNSELEDMDLVTESDCSDEESEGNLELIEVDLATESELKSDLDDFSVKGIICEEYLEVETLHTDSDLCGKTKTLLSESTNSSASIFGDHERLNEDKDLSRVSEDVSKEDSSSGHIEHKYVEKAKTQTDTEEDLRAHVTDQELGPCEEEEVQATKISPDPVAYSATVEKSGSPIPMNETISEGDVMQPNEFNVLSDDTMTSESNGAHAFESSSSCTCESEGNDQITPRDEKKPNPIIVKPPNAVPFSDEWLATIEAAGEEILTLKSGRVQHSPTDKSAPEPGPWSPVKRKNNQVVGPFDCTKYTNKGLPPALD</sequence>
<dbReference type="Gramene" id="KFK27546">
    <property type="protein sequence ID" value="KFK27546"/>
    <property type="gene ID" value="AALP_AA8G397700"/>
</dbReference>
<feature type="region of interest" description="Disordered" evidence="1">
    <location>
        <begin position="1118"/>
        <end position="1166"/>
    </location>
</feature>
<reference evidence="3" key="1">
    <citation type="journal article" date="2015" name="Nat. Plants">
        <title>Genome expansion of Arabis alpina linked with retrotransposition and reduced symmetric DNA methylation.</title>
        <authorList>
            <person name="Willing E.M."/>
            <person name="Rawat V."/>
            <person name="Mandakova T."/>
            <person name="Maumus F."/>
            <person name="James G.V."/>
            <person name="Nordstroem K.J."/>
            <person name="Becker C."/>
            <person name="Warthmann N."/>
            <person name="Chica C."/>
            <person name="Szarzynska B."/>
            <person name="Zytnicki M."/>
            <person name="Albani M.C."/>
            <person name="Kiefer C."/>
            <person name="Bergonzi S."/>
            <person name="Castaings L."/>
            <person name="Mateos J.L."/>
            <person name="Berns M.C."/>
            <person name="Bujdoso N."/>
            <person name="Piofczyk T."/>
            <person name="de Lorenzo L."/>
            <person name="Barrero-Sicilia C."/>
            <person name="Mateos I."/>
            <person name="Piednoel M."/>
            <person name="Hagmann J."/>
            <person name="Chen-Min-Tao R."/>
            <person name="Iglesias-Fernandez R."/>
            <person name="Schuster S.C."/>
            <person name="Alonso-Blanco C."/>
            <person name="Roudier F."/>
            <person name="Carbonero P."/>
            <person name="Paz-Ares J."/>
            <person name="Davis S.J."/>
            <person name="Pecinka A."/>
            <person name="Quesneville H."/>
            <person name="Colot V."/>
            <person name="Lysak M.A."/>
            <person name="Weigel D."/>
            <person name="Coupland G."/>
            <person name="Schneeberger K."/>
        </authorList>
    </citation>
    <scope>NUCLEOTIDE SEQUENCE [LARGE SCALE GENOMIC DNA]</scope>
    <source>
        <strain evidence="3">cv. Pajares</strain>
    </source>
</reference>
<feature type="compositionally biased region" description="Low complexity" evidence="1">
    <location>
        <begin position="1157"/>
        <end position="1166"/>
    </location>
</feature>
<feature type="region of interest" description="Disordered" evidence="1">
    <location>
        <begin position="396"/>
        <end position="436"/>
    </location>
</feature>
<dbReference type="GO" id="GO:0008017">
    <property type="term" value="F:microtubule binding"/>
    <property type="evidence" value="ECO:0007669"/>
    <property type="project" value="InterPro"/>
</dbReference>
<dbReference type="AlphaFoldDB" id="A0A087GCE4"/>
<organism evidence="2 3">
    <name type="scientific">Arabis alpina</name>
    <name type="common">Alpine rock-cress</name>
    <dbReference type="NCBI Taxonomy" id="50452"/>
    <lineage>
        <taxon>Eukaryota</taxon>
        <taxon>Viridiplantae</taxon>
        <taxon>Streptophyta</taxon>
        <taxon>Embryophyta</taxon>
        <taxon>Tracheophyta</taxon>
        <taxon>Spermatophyta</taxon>
        <taxon>Magnoliopsida</taxon>
        <taxon>eudicotyledons</taxon>
        <taxon>Gunneridae</taxon>
        <taxon>Pentapetalae</taxon>
        <taxon>rosids</taxon>
        <taxon>malvids</taxon>
        <taxon>Brassicales</taxon>
        <taxon>Brassicaceae</taxon>
        <taxon>Arabideae</taxon>
        <taxon>Arabis</taxon>
    </lineage>
</organism>
<feature type="compositionally biased region" description="Polar residues" evidence="1">
    <location>
        <begin position="417"/>
        <end position="427"/>
    </location>
</feature>
<dbReference type="PANTHER" id="PTHR33737:SF19">
    <property type="entry name" value="BNAA10G12980D PROTEIN"/>
    <property type="match status" value="1"/>
</dbReference>
<evidence type="ECO:0000313" key="3">
    <source>
        <dbReference type="Proteomes" id="UP000029120"/>
    </source>
</evidence>
<feature type="region of interest" description="Disordered" evidence="1">
    <location>
        <begin position="177"/>
        <end position="357"/>
    </location>
</feature>
<feature type="compositionally biased region" description="Polar residues" evidence="1">
    <location>
        <begin position="1118"/>
        <end position="1127"/>
    </location>
</feature>
<dbReference type="Proteomes" id="UP000029120">
    <property type="component" value="Chromosome 8"/>
</dbReference>
<keyword evidence="3" id="KW-1185">Reference proteome</keyword>
<dbReference type="EMBL" id="CM002876">
    <property type="protein sequence ID" value="KFK27546.1"/>
    <property type="molecule type" value="Genomic_DNA"/>
</dbReference>
<feature type="compositionally biased region" description="Low complexity" evidence="1">
    <location>
        <begin position="293"/>
        <end position="324"/>
    </location>
</feature>
<dbReference type="OrthoDB" id="1931260at2759"/>
<gene>
    <name evidence="2" type="ordered locus">AALP_Aa8g397700</name>
</gene>
<dbReference type="OMA" id="YFSCSPL"/>
<accession>A0A087GCE4</accession>
<name>A0A087GCE4_ARAAL</name>
<dbReference type="PANTHER" id="PTHR33737">
    <property type="entry name" value="OS05G0121800 PROTEIN"/>
    <property type="match status" value="1"/>
</dbReference>
<feature type="compositionally biased region" description="Polar residues" evidence="1">
    <location>
        <begin position="253"/>
        <end position="288"/>
    </location>
</feature>